<dbReference type="PANTHER" id="PTHR43047:SF72">
    <property type="entry name" value="OSMOSENSING HISTIDINE PROTEIN KINASE SLN1"/>
    <property type="match status" value="1"/>
</dbReference>
<name>A0A0W8FWY3_9ZZZZ</name>
<dbReference type="InterPro" id="IPR036890">
    <property type="entry name" value="HATPase_C_sf"/>
</dbReference>
<dbReference type="InterPro" id="IPR004358">
    <property type="entry name" value="Sig_transdc_His_kin-like_C"/>
</dbReference>
<evidence type="ECO:0000256" key="3">
    <source>
        <dbReference type="ARBA" id="ARBA00022679"/>
    </source>
</evidence>
<gene>
    <name evidence="6" type="ORF">ASZ90_004765</name>
</gene>
<reference evidence="6" key="1">
    <citation type="journal article" date="2015" name="Proc. Natl. Acad. Sci. U.S.A.">
        <title>Networks of energetic and metabolic interactions define dynamics in microbial communities.</title>
        <authorList>
            <person name="Embree M."/>
            <person name="Liu J.K."/>
            <person name="Al-Bassam M.M."/>
            <person name="Zengler K."/>
        </authorList>
    </citation>
    <scope>NUCLEOTIDE SEQUENCE</scope>
</reference>
<dbReference type="GO" id="GO:0000155">
    <property type="term" value="F:phosphorelay sensor kinase activity"/>
    <property type="evidence" value="ECO:0007669"/>
    <property type="project" value="TreeGrafter"/>
</dbReference>
<dbReference type="EMBL" id="LNQE01000691">
    <property type="protein sequence ID" value="KUG25413.1"/>
    <property type="molecule type" value="Genomic_DNA"/>
</dbReference>
<dbReference type="GO" id="GO:0005886">
    <property type="term" value="C:plasma membrane"/>
    <property type="evidence" value="ECO:0007669"/>
    <property type="project" value="TreeGrafter"/>
</dbReference>
<dbReference type="SUPFAM" id="SSF55874">
    <property type="entry name" value="ATPase domain of HSP90 chaperone/DNA topoisomerase II/histidine kinase"/>
    <property type="match status" value="1"/>
</dbReference>
<dbReference type="AlphaFoldDB" id="A0A0W8FWY3"/>
<evidence type="ECO:0000256" key="4">
    <source>
        <dbReference type="ARBA" id="ARBA00022777"/>
    </source>
</evidence>
<keyword evidence="3" id="KW-0808">Transferase</keyword>
<evidence type="ECO:0000313" key="6">
    <source>
        <dbReference type="EMBL" id="KUG25413.1"/>
    </source>
</evidence>
<evidence type="ECO:0000259" key="5">
    <source>
        <dbReference type="Pfam" id="PF02518"/>
    </source>
</evidence>
<protein>
    <recommendedName>
        <fullName evidence="2">histidine kinase</fullName>
        <ecNumber evidence="2">2.7.13.3</ecNumber>
    </recommendedName>
</protein>
<sequence length="69" mass="7794">MHEEDVKRLFKIEEKVSTLGTDGETSTGLGLLLCKEFIELHGGKIWVKSKENEGSKFSFTLKGENSYEN</sequence>
<dbReference type="PRINTS" id="PR00344">
    <property type="entry name" value="BCTRLSENSOR"/>
</dbReference>
<organism evidence="6">
    <name type="scientific">hydrocarbon metagenome</name>
    <dbReference type="NCBI Taxonomy" id="938273"/>
    <lineage>
        <taxon>unclassified sequences</taxon>
        <taxon>metagenomes</taxon>
        <taxon>ecological metagenomes</taxon>
    </lineage>
</organism>
<comment type="catalytic activity">
    <reaction evidence="1">
        <text>ATP + protein L-histidine = ADP + protein N-phospho-L-histidine.</text>
        <dbReference type="EC" id="2.7.13.3"/>
    </reaction>
</comment>
<feature type="domain" description="Histidine kinase/HSP90-like ATPase" evidence="5">
    <location>
        <begin position="1"/>
        <end position="62"/>
    </location>
</feature>
<accession>A0A0W8FWY3</accession>
<proteinExistence type="predicted"/>
<dbReference type="PANTHER" id="PTHR43047">
    <property type="entry name" value="TWO-COMPONENT HISTIDINE PROTEIN KINASE"/>
    <property type="match status" value="1"/>
</dbReference>
<dbReference type="InterPro" id="IPR003594">
    <property type="entry name" value="HATPase_dom"/>
</dbReference>
<evidence type="ECO:0000256" key="1">
    <source>
        <dbReference type="ARBA" id="ARBA00000085"/>
    </source>
</evidence>
<dbReference type="GO" id="GO:0009927">
    <property type="term" value="F:histidine phosphotransfer kinase activity"/>
    <property type="evidence" value="ECO:0007669"/>
    <property type="project" value="TreeGrafter"/>
</dbReference>
<dbReference type="Gene3D" id="3.30.565.10">
    <property type="entry name" value="Histidine kinase-like ATPase, C-terminal domain"/>
    <property type="match status" value="1"/>
</dbReference>
<dbReference type="Pfam" id="PF02518">
    <property type="entry name" value="HATPase_c"/>
    <property type="match status" value="1"/>
</dbReference>
<evidence type="ECO:0000256" key="2">
    <source>
        <dbReference type="ARBA" id="ARBA00012438"/>
    </source>
</evidence>
<keyword evidence="4" id="KW-0418">Kinase</keyword>
<comment type="caution">
    <text evidence="6">The sequence shown here is derived from an EMBL/GenBank/DDBJ whole genome shotgun (WGS) entry which is preliminary data.</text>
</comment>
<dbReference type="EC" id="2.7.13.3" evidence="2"/>